<evidence type="ECO:0000256" key="5">
    <source>
        <dbReference type="ARBA" id="ARBA00022490"/>
    </source>
</evidence>
<evidence type="ECO:0000256" key="8">
    <source>
        <dbReference type="ARBA" id="ARBA00023136"/>
    </source>
</evidence>
<keyword evidence="5" id="KW-0963">Cytoplasm</keyword>
<evidence type="ECO:0000256" key="7">
    <source>
        <dbReference type="ARBA" id="ARBA00023118"/>
    </source>
</evidence>
<keyword evidence="4" id="KW-1003">Cell membrane</keyword>
<evidence type="ECO:0000313" key="12">
    <source>
        <dbReference type="EMBL" id="MDO7847440.1"/>
    </source>
</evidence>
<name>A0ABT9AC73_9BACT</name>
<evidence type="ECO:0000256" key="9">
    <source>
        <dbReference type="ARBA" id="ARBA00093769"/>
    </source>
</evidence>
<accession>A0ABT9AC73</accession>
<dbReference type="Proteomes" id="UP001167796">
    <property type="component" value="Unassembled WGS sequence"/>
</dbReference>
<organism evidence="12 13">
    <name type="scientific">Hymenobacter mellowenesis</name>
    <dbReference type="NCBI Taxonomy" id="3063995"/>
    <lineage>
        <taxon>Bacteria</taxon>
        <taxon>Pseudomonadati</taxon>
        <taxon>Bacteroidota</taxon>
        <taxon>Cytophagia</taxon>
        <taxon>Cytophagales</taxon>
        <taxon>Hymenobacteraceae</taxon>
        <taxon>Hymenobacter</taxon>
    </lineage>
</organism>
<keyword evidence="3" id="KW-1134">Transmembrane beta strand</keyword>
<reference evidence="12" key="1">
    <citation type="submission" date="2023-07" db="EMBL/GenBank/DDBJ databases">
        <authorList>
            <person name="Kim M.K."/>
        </authorList>
    </citation>
    <scope>NUCLEOTIDE SEQUENCE</scope>
    <source>
        <strain evidence="12">M29</strain>
    </source>
</reference>
<evidence type="ECO:0000256" key="1">
    <source>
        <dbReference type="ARBA" id="ARBA00004496"/>
    </source>
</evidence>
<keyword evidence="7" id="KW-0051">Antiviral defense</keyword>
<evidence type="ECO:0000256" key="10">
    <source>
        <dbReference type="ARBA" id="ARBA00093798"/>
    </source>
</evidence>
<gene>
    <name evidence="12" type="ORF">Q5H92_13805</name>
</gene>
<keyword evidence="8" id="KW-0472">Membrane</keyword>
<evidence type="ECO:0000256" key="2">
    <source>
        <dbReference type="ARBA" id="ARBA00004651"/>
    </source>
</evidence>
<dbReference type="InterPro" id="IPR058978">
    <property type="entry name" value="GSDM_bact-type"/>
</dbReference>
<dbReference type="RefSeq" id="WP_305012116.1">
    <property type="nucleotide sequence ID" value="NZ_JAUQSX010000006.1"/>
</dbReference>
<evidence type="ECO:0000256" key="6">
    <source>
        <dbReference type="ARBA" id="ARBA00022692"/>
    </source>
</evidence>
<comment type="caution">
    <text evidence="12">The sequence shown here is derived from an EMBL/GenBank/DDBJ whole genome shotgun (WGS) entry which is preliminary data.</text>
</comment>
<evidence type="ECO:0000256" key="11">
    <source>
        <dbReference type="ARBA" id="ARBA00093802"/>
    </source>
</evidence>
<keyword evidence="6" id="KW-0812">Transmembrane</keyword>
<protein>
    <recommendedName>
        <fullName evidence="10">Gasdermin bGSDM</fullName>
    </recommendedName>
    <alternativeName>
        <fullName evidence="11">Bacterial gasdermin</fullName>
    </alternativeName>
</protein>
<comment type="subcellular location">
    <subcellularLocation>
        <location evidence="2">Cell membrane</location>
        <topology evidence="2">Multi-pass membrane protein</topology>
    </subcellularLocation>
    <subcellularLocation>
        <location evidence="1">Cytoplasm</location>
    </subcellularLocation>
</comment>
<evidence type="ECO:0000256" key="3">
    <source>
        <dbReference type="ARBA" id="ARBA00022452"/>
    </source>
</evidence>
<comment type="similarity">
    <text evidence="9">Belongs to the bacterial gasdermin family.</text>
</comment>
<dbReference type="Pfam" id="PF26164">
    <property type="entry name" value="Bact_GSDM"/>
    <property type="match status" value="1"/>
</dbReference>
<keyword evidence="13" id="KW-1185">Reference proteome</keyword>
<dbReference type="EMBL" id="JAUQSX010000006">
    <property type="protein sequence ID" value="MDO7847440.1"/>
    <property type="molecule type" value="Genomic_DNA"/>
</dbReference>
<proteinExistence type="inferred from homology"/>
<evidence type="ECO:0000256" key="4">
    <source>
        <dbReference type="ARBA" id="ARBA00022475"/>
    </source>
</evidence>
<sequence>MKQPLLTLAAFFVVCVSSCTPTLVSTGDSKGVLGPEYIMCPAPNDLDVVGSVFGVSPTKAKIDLFTLPVKVKSGKMQMQSYETDRTITTGLLANFLGSNPNVFTASGGANTDTKVKSRFSITSPILDRVEDLLLANKDVTNKKKDITEFSNSYPGYKYYMIIEVVKSKRIDIGLDKNSQGKAVVDADVKTITTSANGKVGWNNTKDRQLSFDLNDNLTIFYKVLPIVIKNGADGGGVGLGMDAVTVSAADPFLYVTNEKK</sequence>
<evidence type="ECO:0000313" key="13">
    <source>
        <dbReference type="Proteomes" id="UP001167796"/>
    </source>
</evidence>